<dbReference type="EMBL" id="FMZO01000004">
    <property type="protein sequence ID" value="SDC90501.1"/>
    <property type="molecule type" value="Genomic_DNA"/>
</dbReference>
<name>A0A1G6QE95_NIADE</name>
<evidence type="ECO:0000313" key="2">
    <source>
        <dbReference type="EMBL" id="SDC90501.1"/>
    </source>
</evidence>
<dbReference type="RefSeq" id="WP_090389976.1">
    <property type="nucleotide sequence ID" value="NZ_FMZO01000004.1"/>
</dbReference>
<feature type="region of interest" description="Disordered" evidence="1">
    <location>
        <begin position="1"/>
        <end position="37"/>
    </location>
</feature>
<dbReference type="Proteomes" id="UP000198757">
    <property type="component" value="Unassembled WGS sequence"/>
</dbReference>
<feature type="compositionally biased region" description="Polar residues" evidence="1">
    <location>
        <begin position="22"/>
        <end position="31"/>
    </location>
</feature>
<proteinExistence type="predicted"/>
<protein>
    <submittedName>
        <fullName evidence="2">Uncharacterized protein</fullName>
    </submittedName>
</protein>
<organism evidence="2 3">
    <name type="scientific">Niabella drilacis (strain DSM 25811 / CCM 8410 / CCUG 62505 / LMG 26954 / E90)</name>
    <dbReference type="NCBI Taxonomy" id="1285928"/>
    <lineage>
        <taxon>Bacteria</taxon>
        <taxon>Pseudomonadati</taxon>
        <taxon>Bacteroidota</taxon>
        <taxon>Chitinophagia</taxon>
        <taxon>Chitinophagales</taxon>
        <taxon>Chitinophagaceae</taxon>
        <taxon>Niabella</taxon>
    </lineage>
</organism>
<accession>A0A1G6QE95</accession>
<evidence type="ECO:0000256" key="1">
    <source>
        <dbReference type="SAM" id="MobiDB-lite"/>
    </source>
</evidence>
<gene>
    <name evidence="2" type="ORF">SAMN04487894_104374</name>
</gene>
<reference evidence="3" key="1">
    <citation type="submission" date="2016-10" db="EMBL/GenBank/DDBJ databases">
        <authorList>
            <person name="Varghese N."/>
            <person name="Submissions S."/>
        </authorList>
    </citation>
    <scope>NUCLEOTIDE SEQUENCE [LARGE SCALE GENOMIC DNA]</scope>
    <source>
        <strain evidence="3">DSM 25811 / CCM 8410 / LMG 26954 / E90</strain>
    </source>
</reference>
<dbReference type="AlphaFoldDB" id="A0A1G6QE95"/>
<evidence type="ECO:0000313" key="3">
    <source>
        <dbReference type="Proteomes" id="UP000198757"/>
    </source>
</evidence>
<keyword evidence="3" id="KW-1185">Reference proteome</keyword>
<sequence length="81" mass="8872">MAIRTQKKIIGSYSGNDRHSTGVLNASNKMRSPSLPAPAKITRYPIANKVAMSRRLQKPTGNIALLYNRQEQTIFVATGTA</sequence>